<evidence type="ECO:0000256" key="7">
    <source>
        <dbReference type="SAM" id="MobiDB-lite"/>
    </source>
</evidence>
<evidence type="ECO:0000256" key="4">
    <source>
        <dbReference type="ARBA" id="ARBA00022884"/>
    </source>
</evidence>
<accession>A0A5M9MY33</accession>
<dbReference type="GeneID" id="54323634"/>
<dbReference type="CDD" id="cd12281">
    <property type="entry name" value="RRM1_TatSF1_like"/>
    <property type="match status" value="1"/>
</dbReference>
<organism evidence="9 10">
    <name type="scientific">Aspergillus tanneri</name>
    <dbReference type="NCBI Taxonomy" id="1220188"/>
    <lineage>
        <taxon>Eukaryota</taxon>
        <taxon>Fungi</taxon>
        <taxon>Dikarya</taxon>
        <taxon>Ascomycota</taxon>
        <taxon>Pezizomycotina</taxon>
        <taxon>Eurotiomycetes</taxon>
        <taxon>Eurotiomycetidae</taxon>
        <taxon>Eurotiales</taxon>
        <taxon>Aspergillaceae</taxon>
        <taxon>Aspergillus</taxon>
        <taxon>Aspergillus subgen. Circumdati</taxon>
    </lineage>
</organism>
<dbReference type="VEuPathDB" id="FungiDB:EYZ11_009415"/>
<evidence type="ECO:0000256" key="3">
    <source>
        <dbReference type="ARBA" id="ARBA00022737"/>
    </source>
</evidence>
<keyword evidence="3" id="KW-0677">Repeat</keyword>
<evidence type="ECO:0000313" key="9">
    <source>
        <dbReference type="EMBL" id="KAA8652031.1"/>
    </source>
</evidence>
<dbReference type="GO" id="GO:0003723">
    <property type="term" value="F:RNA binding"/>
    <property type="evidence" value="ECO:0007669"/>
    <property type="project" value="UniProtKB-UniRule"/>
</dbReference>
<dbReference type="PROSITE" id="PS50102">
    <property type="entry name" value="RRM"/>
    <property type="match status" value="1"/>
</dbReference>
<dbReference type="InterPro" id="IPR046366">
    <property type="entry name" value="MPAB"/>
</dbReference>
<dbReference type="InterPro" id="IPR035979">
    <property type="entry name" value="RBD_domain_sf"/>
</dbReference>
<proteinExistence type="inferred from homology"/>
<dbReference type="CDD" id="cd12285">
    <property type="entry name" value="RRM3_RBM39_like"/>
    <property type="match status" value="1"/>
</dbReference>
<evidence type="ECO:0000256" key="5">
    <source>
        <dbReference type="ARBA" id="ARBA00023187"/>
    </source>
</evidence>
<keyword evidence="5" id="KW-0508">mRNA splicing</keyword>
<feature type="compositionally biased region" description="Low complexity" evidence="7">
    <location>
        <begin position="423"/>
        <end position="437"/>
    </location>
</feature>
<dbReference type="EMBL" id="QUQM01000002">
    <property type="protein sequence ID" value="KAA8652031.1"/>
    <property type="molecule type" value="Genomic_DNA"/>
</dbReference>
<gene>
    <name evidence="9" type="ORF">ATNIH1004_000932</name>
</gene>
<dbReference type="InterPro" id="IPR034392">
    <property type="entry name" value="TatSF1-like_RRM1"/>
</dbReference>
<dbReference type="GO" id="GO:0016491">
    <property type="term" value="F:oxidoreductase activity"/>
    <property type="evidence" value="ECO:0007669"/>
    <property type="project" value="InterPro"/>
</dbReference>
<evidence type="ECO:0000256" key="1">
    <source>
        <dbReference type="ARBA" id="ARBA00007747"/>
    </source>
</evidence>
<evidence type="ECO:0000259" key="8">
    <source>
        <dbReference type="PROSITE" id="PS50102"/>
    </source>
</evidence>
<dbReference type="GO" id="GO:0000398">
    <property type="term" value="P:mRNA splicing, via spliceosome"/>
    <property type="evidence" value="ECO:0007669"/>
    <property type="project" value="InterPro"/>
</dbReference>
<comment type="similarity">
    <text evidence="1">Belongs to the HTATSF1 family.</text>
</comment>
<reference evidence="9 10" key="1">
    <citation type="submission" date="2019-08" db="EMBL/GenBank/DDBJ databases">
        <title>The genome sequence of a newly discovered highly antifungal drug resistant Aspergillus species, Aspergillus tanneri NIH 1004.</title>
        <authorList>
            <person name="Mounaud S."/>
            <person name="Singh I."/>
            <person name="Joardar V."/>
            <person name="Pakala S."/>
            <person name="Pakala S."/>
            <person name="Venepally P."/>
            <person name="Chung J.K."/>
            <person name="Losada L."/>
            <person name="Nierman W.C."/>
        </authorList>
    </citation>
    <scope>NUCLEOTIDE SEQUENCE [LARGE SCALE GENOMIC DNA]</scope>
    <source>
        <strain evidence="9 10">NIH1004</strain>
    </source>
</reference>
<feature type="domain" description="RRM" evidence="8">
    <location>
        <begin position="574"/>
        <end position="665"/>
    </location>
</feature>
<dbReference type="GO" id="GO:0005684">
    <property type="term" value="C:U2-type spliceosomal complex"/>
    <property type="evidence" value="ECO:0007669"/>
    <property type="project" value="UniProtKB-ARBA"/>
</dbReference>
<sequence length="849" mass="97229">MDNGTGDQLVDGWNTFPPAISVTLNVSFRQVQQYAVLILAAYPILVSLLRFRRVRWLHQKYSYPTRESLSRMTDDDAWAIQKVLAQLEFPFIFIKSLQFALFRTYGIPTISGLLANTKQLSDPELSLKRYADTVVFIQEFISQAPSSIRSCSSVARTNFIHSGYRASGKILDDDMLYTLGLFAIQPVRFIEKYEWRSLTDVEKCALGTFWKSLGDGLGVKYDALPSGKTGFRDGLHWLEEVAAWSDDYEVRCMLPNITNHQTATYTAAILLYMVPRPLQHIGHKFVSFMMDERLRRAMLYDDPPASYTKVFSFLLSMRRFAMRYLALPRPYLFRYNSVAEHPNEHDRLFLTKWDAAPYYVKPTFWNHWGPTAWLTWVMGRPLPGDEGSKYYPQGYYIPDVGPNLHICLCHPFTFSSRVMASPSPEANSNAAPSNNFPQDPSEFDSDPRVSFSKLDGKFILETEDGHEFEYNTLLKTFPVFLCSSIFLSFHLSAITRMELGWFVKLIPWWAHLCAPVGVLQVDDDLLRQQQEAYKVQGVDENEEVTAQHLKKKRKQQVAADEANTQKQKKQRVNTAVFVSSIPLDADFEEIQHVFSKCGVIAEEIDSGRPRIKMYMDDDGKFKGEALVVYFRPESVNLAIQMLDDSDFRFGVTGPQGPMRVQIADFSFKSQQDAPTKTSMKDRRKIIQRTQKLNSKLADWDDDDPSTLPETNSKFEKTVILKHMFTLKELDDDPAAILDIKEDIREECSKLGEVTNIVLYDKEADGVVSVRFIEPEAAKHCVRVMDGRFFGGTRVEAYISDGSERFKKSNDKRAALEDLAERGFDAEDSEEEQRLNEFGTWLESSNAEVK</sequence>
<dbReference type="Proteomes" id="UP000324241">
    <property type="component" value="Unassembled WGS sequence"/>
</dbReference>
<dbReference type="FunFam" id="3.30.70.330:FF:000722">
    <property type="entry name" value="Nuclear mRNA splicing factor-associated protein, putative"/>
    <property type="match status" value="1"/>
</dbReference>
<feature type="region of interest" description="Disordered" evidence="7">
    <location>
        <begin position="423"/>
        <end position="446"/>
    </location>
</feature>
<dbReference type="FunFam" id="3.30.70.330:FF:000105">
    <property type="entry name" value="HIV Tat-specific factor 1 homolog"/>
    <property type="match status" value="1"/>
</dbReference>
<name>A0A5M9MY33_9EURO</name>
<dbReference type="OrthoDB" id="545169at2759"/>
<dbReference type="InterPro" id="IPR000504">
    <property type="entry name" value="RRM_dom"/>
</dbReference>
<dbReference type="VEuPathDB" id="FungiDB:EYZ11_009419"/>
<evidence type="ECO:0000256" key="6">
    <source>
        <dbReference type="PROSITE-ProRule" id="PRU00176"/>
    </source>
</evidence>
<keyword evidence="4 6" id="KW-0694">RNA-binding</keyword>
<dbReference type="PANTHER" id="PTHR36124:SF6">
    <property type="entry name" value="ER-BOUND OXYGENASE MPAB_MPAB'_RUBBER OXYGENASE CATALYTIC DOMAIN-CONTAINING PROTEIN"/>
    <property type="match status" value="1"/>
</dbReference>
<dbReference type="RefSeq" id="XP_033431392.1">
    <property type="nucleotide sequence ID" value="XM_033565635.1"/>
</dbReference>
<dbReference type="AlphaFoldDB" id="A0A5M9MY33"/>
<dbReference type="Pfam" id="PF00076">
    <property type="entry name" value="RRM_1"/>
    <property type="match status" value="2"/>
</dbReference>
<dbReference type="Gene3D" id="3.30.70.330">
    <property type="match status" value="2"/>
</dbReference>
<comment type="caution">
    <text evidence="9">The sequence shown here is derived from an EMBL/GenBank/DDBJ whole genome shotgun (WGS) entry which is preliminary data.</text>
</comment>
<dbReference type="VEuPathDB" id="FungiDB:EYZ11_009416"/>
<keyword evidence="2" id="KW-0507">mRNA processing</keyword>
<dbReference type="InterPro" id="IPR012677">
    <property type="entry name" value="Nucleotide-bd_a/b_plait_sf"/>
</dbReference>
<dbReference type="SMART" id="SM00360">
    <property type="entry name" value="RRM"/>
    <property type="match status" value="2"/>
</dbReference>
<evidence type="ECO:0000313" key="10">
    <source>
        <dbReference type="Proteomes" id="UP000324241"/>
    </source>
</evidence>
<protein>
    <recommendedName>
        <fullName evidence="8">RRM domain-containing protein</fullName>
    </recommendedName>
</protein>
<evidence type="ECO:0000256" key="2">
    <source>
        <dbReference type="ARBA" id="ARBA00022664"/>
    </source>
</evidence>
<dbReference type="SUPFAM" id="SSF54928">
    <property type="entry name" value="RNA-binding domain, RBD"/>
    <property type="match status" value="2"/>
</dbReference>
<dbReference type="PANTHER" id="PTHR36124">
    <property type="match status" value="1"/>
</dbReference>